<dbReference type="Proteomes" id="UP000814140">
    <property type="component" value="Unassembled WGS sequence"/>
</dbReference>
<accession>A0ACB8TBI8</accession>
<name>A0ACB8TBI8_9AGAM</name>
<keyword evidence="2" id="KW-1185">Reference proteome</keyword>
<proteinExistence type="predicted"/>
<protein>
    <submittedName>
        <fullName evidence="1">Uncharacterized protein</fullName>
    </submittedName>
</protein>
<comment type="caution">
    <text evidence="1">The sequence shown here is derived from an EMBL/GenBank/DDBJ whole genome shotgun (WGS) entry which is preliminary data.</text>
</comment>
<sequence>MRAAESPRGVGPSCRSPAGPPYITGSGPVSERCTAKTRWQRPPAAASLSPLALIFTVVSLSHYLSLWASFPPTSIEKVGCEYPTRTPPNPVHGEHRRIRRLENVILSLLSPSRTRYSQVMTVIVEY</sequence>
<evidence type="ECO:0000313" key="1">
    <source>
        <dbReference type="EMBL" id="KAI0065879.1"/>
    </source>
</evidence>
<organism evidence="1 2">
    <name type="scientific">Artomyces pyxidatus</name>
    <dbReference type="NCBI Taxonomy" id="48021"/>
    <lineage>
        <taxon>Eukaryota</taxon>
        <taxon>Fungi</taxon>
        <taxon>Dikarya</taxon>
        <taxon>Basidiomycota</taxon>
        <taxon>Agaricomycotina</taxon>
        <taxon>Agaricomycetes</taxon>
        <taxon>Russulales</taxon>
        <taxon>Auriscalpiaceae</taxon>
        <taxon>Artomyces</taxon>
    </lineage>
</organism>
<evidence type="ECO:0000313" key="2">
    <source>
        <dbReference type="Proteomes" id="UP000814140"/>
    </source>
</evidence>
<reference evidence="1" key="2">
    <citation type="journal article" date="2022" name="New Phytol.">
        <title>Evolutionary transition to the ectomycorrhizal habit in the genomes of a hyperdiverse lineage of mushroom-forming fungi.</title>
        <authorList>
            <person name="Looney B."/>
            <person name="Miyauchi S."/>
            <person name="Morin E."/>
            <person name="Drula E."/>
            <person name="Courty P.E."/>
            <person name="Kohler A."/>
            <person name="Kuo A."/>
            <person name="LaButti K."/>
            <person name="Pangilinan J."/>
            <person name="Lipzen A."/>
            <person name="Riley R."/>
            <person name="Andreopoulos W."/>
            <person name="He G."/>
            <person name="Johnson J."/>
            <person name="Nolan M."/>
            <person name="Tritt A."/>
            <person name="Barry K.W."/>
            <person name="Grigoriev I.V."/>
            <person name="Nagy L.G."/>
            <person name="Hibbett D."/>
            <person name="Henrissat B."/>
            <person name="Matheny P.B."/>
            <person name="Labbe J."/>
            <person name="Martin F.M."/>
        </authorList>
    </citation>
    <scope>NUCLEOTIDE SEQUENCE</scope>
    <source>
        <strain evidence="1">HHB10654</strain>
    </source>
</reference>
<dbReference type="EMBL" id="MU277194">
    <property type="protein sequence ID" value="KAI0065879.1"/>
    <property type="molecule type" value="Genomic_DNA"/>
</dbReference>
<gene>
    <name evidence="1" type="ORF">BV25DRAFT_1603228</name>
</gene>
<reference evidence="1" key="1">
    <citation type="submission" date="2021-03" db="EMBL/GenBank/DDBJ databases">
        <authorList>
            <consortium name="DOE Joint Genome Institute"/>
            <person name="Ahrendt S."/>
            <person name="Looney B.P."/>
            <person name="Miyauchi S."/>
            <person name="Morin E."/>
            <person name="Drula E."/>
            <person name="Courty P.E."/>
            <person name="Chicoki N."/>
            <person name="Fauchery L."/>
            <person name="Kohler A."/>
            <person name="Kuo A."/>
            <person name="Labutti K."/>
            <person name="Pangilinan J."/>
            <person name="Lipzen A."/>
            <person name="Riley R."/>
            <person name="Andreopoulos W."/>
            <person name="He G."/>
            <person name="Johnson J."/>
            <person name="Barry K.W."/>
            <person name="Grigoriev I.V."/>
            <person name="Nagy L."/>
            <person name="Hibbett D."/>
            <person name="Henrissat B."/>
            <person name="Matheny P.B."/>
            <person name="Labbe J."/>
            <person name="Martin F."/>
        </authorList>
    </citation>
    <scope>NUCLEOTIDE SEQUENCE</scope>
    <source>
        <strain evidence="1">HHB10654</strain>
    </source>
</reference>